<gene>
    <name evidence="2" type="primary">Acey_s0013.g2027</name>
    <name evidence="2" type="ORF">Y032_0013g2027</name>
</gene>
<dbReference type="OrthoDB" id="9990982at2759"/>
<evidence type="ECO:0000256" key="1">
    <source>
        <dbReference type="SAM" id="MobiDB-lite"/>
    </source>
</evidence>
<dbReference type="Proteomes" id="UP000024635">
    <property type="component" value="Unassembled WGS sequence"/>
</dbReference>
<evidence type="ECO:0000313" key="2">
    <source>
        <dbReference type="EMBL" id="EYC24645.1"/>
    </source>
</evidence>
<protein>
    <submittedName>
        <fullName evidence="2">Uncharacterized protein</fullName>
    </submittedName>
</protein>
<keyword evidence="3" id="KW-1185">Reference proteome</keyword>
<organism evidence="2 3">
    <name type="scientific">Ancylostoma ceylanicum</name>
    <dbReference type="NCBI Taxonomy" id="53326"/>
    <lineage>
        <taxon>Eukaryota</taxon>
        <taxon>Metazoa</taxon>
        <taxon>Ecdysozoa</taxon>
        <taxon>Nematoda</taxon>
        <taxon>Chromadorea</taxon>
        <taxon>Rhabditida</taxon>
        <taxon>Rhabditina</taxon>
        <taxon>Rhabditomorpha</taxon>
        <taxon>Strongyloidea</taxon>
        <taxon>Ancylostomatidae</taxon>
        <taxon>Ancylostomatinae</taxon>
        <taxon>Ancylostoma</taxon>
    </lineage>
</organism>
<accession>A0A016VB52</accession>
<proteinExistence type="predicted"/>
<dbReference type="EMBL" id="JARK01001349">
    <property type="protein sequence ID" value="EYC24645.1"/>
    <property type="molecule type" value="Genomic_DNA"/>
</dbReference>
<evidence type="ECO:0000313" key="3">
    <source>
        <dbReference type="Proteomes" id="UP000024635"/>
    </source>
</evidence>
<comment type="caution">
    <text evidence="2">The sequence shown here is derived from an EMBL/GenBank/DDBJ whole genome shotgun (WGS) entry which is preliminary data.</text>
</comment>
<name>A0A016VB52_9BILA</name>
<feature type="region of interest" description="Disordered" evidence="1">
    <location>
        <begin position="42"/>
        <end position="81"/>
    </location>
</feature>
<dbReference type="STRING" id="53326.A0A016VB52"/>
<dbReference type="AlphaFoldDB" id="A0A016VB52"/>
<sequence>MIEQRLMDIPPPTMPNIAPIITSMKTMKTRLASTIAARSPRSASVLRTEFTNPLFDDRSSTGSSPEEAQAPSDANAMTYNNPLFVEETHAAPFSGIQVTYTNKFAP</sequence>
<reference evidence="3" key="1">
    <citation type="journal article" date="2015" name="Nat. Genet.">
        <title>The genome and transcriptome of the zoonotic hookworm Ancylostoma ceylanicum identify infection-specific gene families.</title>
        <authorList>
            <person name="Schwarz E.M."/>
            <person name="Hu Y."/>
            <person name="Antoshechkin I."/>
            <person name="Miller M.M."/>
            <person name="Sternberg P.W."/>
            <person name="Aroian R.V."/>
        </authorList>
    </citation>
    <scope>NUCLEOTIDE SEQUENCE</scope>
    <source>
        <strain evidence="3">HY135</strain>
    </source>
</reference>